<gene>
    <name evidence="2" type="ORF">PMAYCL1PPCAC_17412</name>
</gene>
<keyword evidence="1" id="KW-0732">Signal</keyword>
<reference evidence="3" key="1">
    <citation type="submission" date="2022-10" db="EMBL/GenBank/DDBJ databases">
        <title>Genome assembly of Pristionchus species.</title>
        <authorList>
            <person name="Yoshida K."/>
            <person name="Sommer R.J."/>
        </authorList>
    </citation>
    <scope>NUCLEOTIDE SEQUENCE [LARGE SCALE GENOMIC DNA]</scope>
    <source>
        <strain evidence="3">RS5460</strain>
    </source>
</reference>
<dbReference type="AlphaFoldDB" id="A0AAN5I0A7"/>
<feature type="non-terminal residue" evidence="2">
    <location>
        <position position="82"/>
    </location>
</feature>
<evidence type="ECO:0000256" key="1">
    <source>
        <dbReference type="SAM" id="SignalP"/>
    </source>
</evidence>
<dbReference type="EMBL" id="BTRK01000004">
    <property type="protein sequence ID" value="GMR47217.1"/>
    <property type="molecule type" value="Genomic_DNA"/>
</dbReference>
<accession>A0AAN5I0A7</accession>
<evidence type="ECO:0000313" key="3">
    <source>
        <dbReference type="Proteomes" id="UP001328107"/>
    </source>
</evidence>
<organism evidence="2 3">
    <name type="scientific">Pristionchus mayeri</name>
    <dbReference type="NCBI Taxonomy" id="1317129"/>
    <lineage>
        <taxon>Eukaryota</taxon>
        <taxon>Metazoa</taxon>
        <taxon>Ecdysozoa</taxon>
        <taxon>Nematoda</taxon>
        <taxon>Chromadorea</taxon>
        <taxon>Rhabditida</taxon>
        <taxon>Rhabditina</taxon>
        <taxon>Diplogasteromorpha</taxon>
        <taxon>Diplogasteroidea</taxon>
        <taxon>Neodiplogasteridae</taxon>
        <taxon>Pristionchus</taxon>
    </lineage>
</organism>
<keyword evidence="3" id="KW-1185">Reference proteome</keyword>
<evidence type="ECO:0000313" key="2">
    <source>
        <dbReference type="EMBL" id="GMR47217.1"/>
    </source>
</evidence>
<feature type="signal peptide" evidence="1">
    <location>
        <begin position="1"/>
        <end position="19"/>
    </location>
</feature>
<protein>
    <submittedName>
        <fullName evidence="2">Uncharacterized protein</fullName>
    </submittedName>
</protein>
<feature type="chain" id="PRO_5042856105" evidence="1">
    <location>
        <begin position="20"/>
        <end position="82"/>
    </location>
</feature>
<name>A0AAN5I0A7_9BILA</name>
<dbReference type="Proteomes" id="UP001328107">
    <property type="component" value="Unassembled WGS sequence"/>
</dbReference>
<comment type="caution">
    <text evidence="2">The sequence shown here is derived from an EMBL/GenBank/DDBJ whole genome shotgun (WGS) entry which is preliminary data.</text>
</comment>
<sequence length="82" mass="8748">MNSLPLLVLVVAFASVTDAVMSMEDKVACFMDTAEKTATEPDADLKAKLTATLNTIKGVAGKIKALTPAQRQQIIDNYFTGT</sequence>
<proteinExistence type="predicted"/>